<gene>
    <name evidence="2" type="ORF">CWE21_10125</name>
</gene>
<comment type="caution">
    <text evidence="2">The sequence shown here is derived from an EMBL/GenBank/DDBJ whole genome shotgun (WGS) entry which is preliminary data.</text>
</comment>
<organism evidence="2 3">
    <name type="scientific">Pseudidiomarina aquimaris</name>
    <dbReference type="NCBI Taxonomy" id="641841"/>
    <lineage>
        <taxon>Bacteria</taxon>
        <taxon>Pseudomonadati</taxon>
        <taxon>Pseudomonadota</taxon>
        <taxon>Gammaproteobacteria</taxon>
        <taxon>Alteromonadales</taxon>
        <taxon>Idiomarinaceae</taxon>
        <taxon>Pseudidiomarina</taxon>
    </lineage>
</organism>
<feature type="transmembrane region" description="Helical" evidence="1">
    <location>
        <begin position="52"/>
        <end position="70"/>
    </location>
</feature>
<evidence type="ECO:0000313" key="3">
    <source>
        <dbReference type="Proteomes" id="UP000286678"/>
    </source>
</evidence>
<keyword evidence="3" id="KW-1185">Reference proteome</keyword>
<dbReference type="Proteomes" id="UP000286678">
    <property type="component" value="Unassembled WGS sequence"/>
</dbReference>
<keyword evidence="1" id="KW-0472">Membrane</keyword>
<dbReference type="AlphaFoldDB" id="A0A432XDX5"/>
<reference evidence="3" key="1">
    <citation type="journal article" date="2018" name="Front. Microbiol.">
        <title>Genome-Based Analysis Reveals the Taxonomy and Diversity of the Family Idiomarinaceae.</title>
        <authorList>
            <person name="Liu Y."/>
            <person name="Lai Q."/>
            <person name="Shao Z."/>
        </authorList>
    </citation>
    <scope>NUCLEOTIDE SEQUENCE [LARGE SCALE GENOMIC DNA]</scope>
    <source>
        <strain evidence="3">SW15</strain>
    </source>
</reference>
<accession>A0A432XDX5</accession>
<proteinExistence type="predicted"/>
<evidence type="ECO:0000256" key="1">
    <source>
        <dbReference type="SAM" id="Phobius"/>
    </source>
</evidence>
<dbReference type="RefSeq" id="WP_126834327.1">
    <property type="nucleotide sequence ID" value="NZ_PIPT01000007.1"/>
</dbReference>
<evidence type="ECO:0000313" key="2">
    <source>
        <dbReference type="EMBL" id="RUO46949.1"/>
    </source>
</evidence>
<feature type="transmembrane region" description="Helical" evidence="1">
    <location>
        <begin position="76"/>
        <end position="95"/>
    </location>
</feature>
<sequence length="113" mass="12512">MKQRTLNTHHWIASMLCMAVLASGSTITALLVYLCAFVLLTRDLMVNQRTSFASNGFIFVLCLVMGNVTAANGDRVTINMVVAGEAVIMLTYMYIMFRLAQRAPSHDSKTAFE</sequence>
<feature type="transmembrane region" description="Helical" evidence="1">
    <location>
        <begin position="12"/>
        <end position="40"/>
    </location>
</feature>
<keyword evidence="1" id="KW-1133">Transmembrane helix</keyword>
<keyword evidence="1" id="KW-0812">Transmembrane</keyword>
<name>A0A432XDX5_9GAMM</name>
<protein>
    <submittedName>
        <fullName evidence="2">Uncharacterized protein</fullName>
    </submittedName>
</protein>
<dbReference type="EMBL" id="PIPT01000007">
    <property type="protein sequence ID" value="RUO46949.1"/>
    <property type="molecule type" value="Genomic_DNA"/>
</dbReference>